<gene>
    <name evidence="1" type="ORF">HD593_011504</name>
</gene>
<reference evidence="1 2" key="1">
    <citation type="submission" date="2020-08" db="EMBL/GenBank/DDBJ databases">
        <title>Sequencing the genomes of 1000 actinobacteria strains.</title>
        <authorList>
            <person name="Klenk H.-P."/>
        </authorList>
    </citation>
    <scope>NUCLEOTIDE SEQUENCE [LARGE SCALE GENOMIC DNA]</scope>
    <source>
        <strain evidence="1 2">DSM 43768</strain>
    </source>
</reference>
<organism evidence="1 2">
    <name type="scientific">Nonomuraea rubra</name>
    <dbReference type="NCBI Taxonomy" id="46180"/>
    <lineage>
        <taxon>Bacteria</taxon>
        <taxon>Bacillati</taxon>
        <taxon>Actinomycetota</taxon>
        <taxon>Actinomycetes</taxon>
        <taxon>Streptosporangiales</taxon>
        <taxon>Streptosporangiaceae</taxon>
        <taxon>Nonomuraea</taxon>
    </lineage>
</organism>
<protein>
    <submittedName>
        <fullName evidence="1">Uncharacterized protein</fullName>
    </submittedName>
</protein>
<keyword evidence="2" id="KW-1185">Reference proteome</keyword>
<sequence length="313" mass="33267">MGYPSVERRRVLAAAALGRASGVPGPDPADGDPLRAVVGEVLDVSPHLITIETPSGAEERLVIAPWATAWHGAELAPADLPIGAMVLMRALRDGRVVERIWADTTRITGTILSIQGRKDLTVELDCGPHRGHRTVVVPYRSSGRLQVRHPKFEPGYLFDAIGVRRDGASLALLPATSQPAYPARSVPPPSPAYKQARIAGTVTWSDTFDEEERGAAYPMLERADTGCTQTGVSCAGLPYLSVGSLLQVRNVCSNRSSNVPVVACGCVAGRFCDRCVECDTSPRGRIAELSPSSYVELGGELVKGCFNAQIGLG</sequence>
<dbReference type="AlphaFoldDB" id="A0A7X0U6J0"/>
<name>A0A7X0U6J0_9ACTN</name>
<dbReference type="Proteomes" id="UP000565579">
    <property type="component" value="Unassembled WGS sequence"/>
</dbReference>
<dbReference type="EMBL" id="JACHMI010000001">
    <property type="protein sequence ID" value="MBB6556709.1"/>
    <property type="molecule type" value="Genomic_DNA"/>
</dbReference>
<evidence type="ECO:0000313" key="2">
    <source>
        <dbReference type="Proteomes" id="UP000565579"/>
    </source>
</evidence>
<evidence type="ECO:0000313" key="1">
    <source>
        <dbReference type="EMBL" id="MBB6556709.1"/>
    </source>
</evidence>
<comment type="caution">
    <text evidence="1">The sequence shown here is derived from an EMBL/GenBank/DDBJ whole genome shotgun (WGS) entry which is preliminary data.</text>
</comment>
<accession>A0A7X0U6J0</accession>
<dbReference type="RefSeq" id="WP_185111154.1">
    <property type="nucleotide sequence ID" value="NZ_BAAAXY010000267.1"/>
</dbReference>
<proteinExistence type="predicted"/>